<organism evidence="2">
    <name type="scientific">marine sediment metagenome</name>
    <dbReference type="NCBI Taxonomy" id="412755"/>
    <lineage>
        <taxon>unclassified sequences</taxon>
        <taxon>metagenomes</taxon>
        <taxon>ecological metagenomes</taxon>
    </lineage>
</organism>
<dbReference type="EMBL" id="BARW01006736">
    <property type="protein sequence ID" value="GAI80053.1"/>
    <property type="molecule type" value="Genomic_DNA"/>
</dbReference>
<keyword evidence="1" id="KW-1133">Transmembrane helix</keyword>
<reference evidence="2" key="1">
    <citation type="journal article" date="2014" name="Front. Microbiol.">
        <title>High frequency of phylogenetically diverse reductive dehalogenase-homologous genes in deep subseafloor sedimentary metagenomes.</title>
        <authorList>
            <person name="Kawai M."/>
            <person name="Futagami T."/>
            <person name="Toyoda A."/>
            <person name="Takaki Y."/>
            <person name="Nishi S."/>
            <person name="Hori S."/>
            <person name="Arai W."/>
            <person name="Tsubouchi T."/>
            <person name="Morono Y."/>
            <person name="Uchiyama I."/>
            <person name="Ito T."/>
            <person name="Fujiyama A."/>
            <person name="Inagaki F."/>
            <person name="Takami H."/>
        </authorList>
    </citation>
    <scope>NUCLEOTIDE SEQUENCE</scope>
    <source>
        <strain evidence="2">Expedition CK06-06</strain>
    </source>
</reference>
<protein>
    <submittedName>
        <fullName evidence="2">Uncharacterized protein</fullName>
    </submittedName>
</protein>
<name>X1RHH4_9ZZZZ</name>
<keyword evidence="1" id="KW-0472">Membrane</keyword>
<sequence>MHFFLGVDISFTQAVGMFLLLLGVISSVGVTQVMDIIKDILKGLGKWIHLT</sequence>
<keyword evidence="1" id="KW-0812">Transmembrane</keyword>
<proteinExistence type="predicted"/>
<gene>
    <name evidence="2" type="ORF">S12H4_14147</name>
</gene>
<evidence type="ECO:0000313" key="2">
    <source>
        <dbReference type="EMBL" id="GAI80053.1"/>
    </source>
</evidence>
<dbReference type="AlphaFoldDB" id="X1RHH4"/>
<evidence type="ECO:0000256" key="1">
    <source>
        <dbReference type="SAM" id="Phobius"/>
    </source>
</evidence>
<comment type="caution">
    <text evidence="2">The sequence shown here is derived from an EMBL/GenBank/DDBJ whole genome shotgun (WGS) entry which is preliminary data.</text>
</comment>
<accession>X1RHH4</accession>
<feature type="transmembrane region" description="Helical" evidence="1">
    <location>
        <begin position="15"/>
        <end position="37"/>
    </location>
</feature>